<name>A0AAN8KFR4_PATCE</name>
<comment type="caution">
    <text evidence="2">The sequence shown here is derived from an EMBL/GenBank/DDBJ whole genome shotgun (WGS) entry which is preliminary data.</text>
</comment>
<keyword evidence="3" id="KW-1185">Reference proteome</keyword>
<feature type="compositionally biased region" description="Basic and acidic residues" evidence="1">
    <location>
        <begin position="399"/>
        <end position="462"/>
    </location>
</feature>
<sequence length="541" mass="63416">MELVYKGQENHWLTRNLKKDDKDHYLCPLCPTAGDRKHTIFKPTPLVQHVITHFETYHLRNRVDHKEFVFLPCYLDCIKGPINYCSVFHYHCSCGHVFTPKNKIISHLKICRDHRAADEIEYGVEIEINPVSRGELPDDSQKSITFEDINVEIGEENKWFDKNVRRWKDKYQCPLCPAYKIGPTSLKLIKLHWRQVHLHHVIKGQALCFLPCFFRCISNPLFTARAHYHCSCGLIKEGKINFLSHLRCEKGHKDDVDDIEDTFEGLEWNDVNLPEGKEEDWLKQNAVKTVARSLFVCALCESNTFEPCTKKQLRMHWKRKHVKLKVTHRGIAYMPCYFPCCIQREQRAQYQRGKKAHYHCSCGKFIFRKPKMKTHLEFGEEHQPGYKLKPENIDHVYNKPKPVEQVDKQDDKLKPDKQDDKLKHDKQDDKLKPDKQDNKLKRDKQKEKAKLKPDKQKEKPEAELVQTQTFVACSTCPGCFADFAKSFFSRHLKKCKKYQSDLASGLSCSIKLDKAANIKKIVKIRTMRANKMNIPSKGNNR</sequence>
<evidence type="ECO:0000256" key="1">
    <source>
        <dbReference type="SAM" id="MobiDB-lite"/>
    </source>
</evidence>
<dbReference type="EMBL" id="JAZGQO010000002">
    <property type="protein sequence ID" value="KAK6192869.1"/>
    <property type="molecule type" value="Genomic_DNA"/>
</dbReference>
<organism evidence="2 3">
    <name type="scientific">Patella caerulea</name>
    <name type="common">Rayed Mediterranean limpet</name>
    <dbReference type="NCBI Taxonomy" id="87958"/>
    <lineage>
        <taxon>Eukaryota</taxon>
        <taxon>Metazoa</taxon>
        <taxon>Spiralia</taxon>
        <taxon>Lophotrochozoa</taxon>
        <taxon>Mollusca</taxon>
        <taxon>Gastropoda</taxon>
        <taxon>Patellogastropoda</taxon>
        <taxon>Patelloidea</taxon>
        <taxon>Patellidae</taxon>
        <taxon>Patella</taxon>
    </lineage>
</organism>
<gene>
    <name evidence="2" type="ORF">SNE40_004266</name>
</gene>
<dbReference type="AlphaFoldDB" id="A0AAN8KFR4"/>
<evidence type="ECO:0000313" key="2">
    <source>
        <dbReference type="EMBL" id="KAK6192869.1"/>
    </source>
</evidence>
<protein>
    <submittedName>
        <fullName evidence="2">Uncharacterized protein</fullName>
    </submittedName>
</protein>
<dbReference type="Proteomes" id="UP001347796">
    <property type="component" value="Unassembled WGS sequence"/>
</dbReference>
<reference evidence="2 3" key="1">
    <citation type="submission" date="2024-01" db="EMBL/GenBank/DDBJ databases">
        <title>The genome of the rayed Mediterranean limpet Patella caerulea (Linnaeus, 1758).</title>
        <authorList>
            <person name="Anh-Thu Weber A."/>
            <person name="Halstead-Nussloch G."/>
        </authorList>
    </citation>
    <scope>NUCLEOTIDE SEQUENCE [LARGE SCALE GENOMIC DNA]</scope>
    <source>
        <strain evidence="2">AATW-2023a</strain>
        <tissue evidence="2">Whole specimen</tissue>
    </source>
</reference>
<proteinExistence type="predicted"/>
<feature type="region of interest" description="Disordered" evidence="1">
    <location>
        <begin position="399"/>
        <end position="463"/>
    </location>
</feature>
<accession>A0AAN8KFR4</accession>
<evidence type="ECO:0000313" key="3">
    <source>
        <dbReference type="Proteomes" id="UP001347796"/>
    </source>
</evidence>